<keyword evidence="6 9" id="KW-0143">Chaperone</keyword>
<comment type="subcellular location">
    <subcellularLocation>
        <location evidence="9">Cytoplasm</location>
    </subcellularLocation>
    <text evidence="9">About half TF is bound to the ribosome near the polypeptide exit tunnel while the other half is free in the cytoplasm.</text>
</comment>
<dbReference type="GO" id="GO:0003755">
    <property type="term" value="F:peptidyl-prolyl cis-trans isomerase activity"/>
    <property type="evidence" value="ECO:0007669"/>
    <property type="project" value="UniProtKB-UniRule"/>
</dbReference>
<evidence type="ECO:0000256" key="1">
    <source>
        <dbReference type="ARBA" id="ARBA00000971"/>
    </source>
</evidence>
<accession>A0A399FUN6</accession>
<comment type="function">
    <text evidence="9">Involved in protein export. Acts as a chaperone by maintaining the newly synthesized protein in an open conformation. Functions as a peptidyl-prolyl cis-trans isomerase.</text>
</comment>
<dbReference type="HAMAP" id="MF_00303">
    <property type="entry name" value="Trigger_factor_Tig"/>
    <property type="match status" value="1"/>
</dbReference>
<evidence type="ECO:0000259" key="11">
    <source>
        <dbReference type="Pfam" id="PF05698"/>
    </source>
</evidence>
<dbReference type="PANTHER" id="PTHR30560:SF3">
    <property type="entry name" value="TRIGGER FACTOR-LIKE PROTEIN TIG, CHLOROPLASTIC"/>
    <property type="match status" value="1"/>
</dbReference>
<comment type="domain">
    <text evidence="9">Consists of 3 domains; the N-terminus binds the ribosome, the middle domain has PPIase activity, while the C-terminus has intrinsic chaperone activity on its own.</text>
</comment>
<dbReference type="InterPro" id="IPR027304">
    <property type="entry name" value="Trigger_fact/SurA_dom_sf"/>
</dbReference>
<dbReference type="InterPro" id="IPR008881">
    <property type="entry name" value="Trigger_fac_ribosome-bd_bac"/>
</dbReference>
<dbReference type="GO" id="GO:0051301">
    <property type="term" value="P:cell division"/>
    <property type="evidence" value="ECO:0007669"/>
    <property type="project" value="UniProtKB-KW"/>
</dbReference>
<dbReference type="Gene3D" id="3.10.50.40">
    <property type="match status" value="1"/>
</dbReference>
<keyword evidence="7 9" id="KW-0413">Isomerase</keyword>
<protein>
    <recommendedName>
        <fullName evidence="4 9">Trigger factor</fullName>
        <shortName evidence="9">TF</shortName>
        <ecNumber evidence="3 9">5.2.1.8</ecNumber>
    </recommendedName>
    <alternativeName>
        <fullName evidence="8 9">PPIase</fullName>
    </alternativeName>
</protein>
<dbReference type="GO" id="GO:0044183">
    <property type="term" value="F:protein folding chaperone"/>
    <property type="evidence" value="ECO:0007669"/>
    <property type="project" value="TreeGrafter"/>
</dbReference>
<evidence type="ECO:0000313" key="12">
    <source>
        <dbReference type="EMBL" id="RII00065.1"/>
    </source>
</evidence>
<dbReference type="Gene3D" id="3.30.70.1050">
    <property type="entry name" value="Trigger factor ribosome-binding domain"/>
    <property type="match status" value="1"/>
</dbReference>
<dbReference type="Pfam" id="PF05697">
    <property type="entry name" value="Trigger_N"/>
    <property type="match status" value="1"/>
</dbReference>
<dbReference type="Proteomes" id="UP000266287">
    <property type="component" value="Unassembled WGS sequence"/>
</dbReference>
<evidence type="ECO:0000256" key="9">
    <source>
        <dbReference type="HAMAP-Rule" id="MF_00303"/>
    </source>
</evidence>
<gene>
    <name evidence="9 12" type="primary">tig</name>
    <name evidence="12" type="ORF">B9J77_03915</name>
</gene>
<dbReference type="SUPFAM" id="SSF102735">
    <property type="entry name" value="Trigger factor ribosome-binding domain"/>
    <property type="match status" value="1"/>
</dbReference>
<proteinExistence type="inferred from homology"/>
<evidence type="ECO:0000256" key="2">
    <source>
        <dbReference type="ARBA" id="ARBA00005464"/>
    </source>
</evidence>
<dbReference type="GO" id="GO:0043022">
    <property type="term" value="F:ribosome binding"/>
    <property type="evidence" value="ECO:0007669"/>
    <property type="project" value="TreeGrafter"/>
</dbReference>
<dbReference type="SUPFAM" id="SSF54534">
    <property type="entry name" value="FKBP-like"/>
    <property type="match status" value="1"/>
</dbReference>
<evidence type="ECO:0000256" key="8">
    <source>
        <dbReference type="ARBA" id="ARBA00029986"/>
    </source>
</evidence>
<feature type="domain" description="Trigger factor ribosome-binding bacterial" evidence="10">
    <location>
        <begin position="8"/>
        <end position="149"/>
    </location>
</feature>
<comment type="similarity">
    <text evidence="2 9">Belongs to the FKBP-type PPIase family. Tig subfamily.</text>
</comment>
<dbReference type="PANTHER" id="PTHR30560">
    <property type="entry name" value="TRIGGER FACTOR CHAPERONE AND PEPTIDYL-PROLYL CIS/TRANS ISOMERASE"/>
    <property type="match status" value="1"/>
</dbReference>
<evidence type="ECO:0000256" key="4">
    <source>
        <dbReference type="ARBA" id="ARBA00016902"/>
    </source>
</evidence>
<evidence type="ECO:0000256" key="3">
    <source>
        <dbReference type="ARBA" id="ARBA00013194"/>
    </source>
</evidence>
<dbReference type="InterPro" id="IPR037041">
    <property type="entry name" value="Trigger_fac_C_sf"/>
</dbReference>
<dbReference type="Gene3D" id="1.10.3120.10">
    <property type="entry name" value="Trigger factor, C-terminal domain"/>
    <property type="match status" value="1"/>
</dbReference>
<dbReference type="SUPFAM" id="SSF109998">
    <property type="entry name" value="Triger factor/SurA peptide-binding domain-like"/>
    <property type="match status" value="1"/>
</dbReference>
<dbReference type="NCBIfam" id="TIGR00115">
    <property type="entry name" value="tig"/>
    <property type="match status" value="1"/>
</dbReference>
<reference evidence="12 13" key="1">
    <citation type="submission" date="2018-08" db="EMBL/GenBank/DDBJ databases">
        <title>Draft genome of candidate division NPL-UPA2 bacterium Unc8 that adapted to ultra-basic serpentinizing groundwater.</title>
        <authorList>
            <person name="Ishii S."/>
            <person name="Suzuki S."/>
            <person name="Nealson K.H."/>
        </authorList>
    </citation>
    <scope>NUCLEOTIDE SEQUENCE [LARGE SCALE GENOMIC DNA]</scope>
    <source>
        <strain evidence="12">Unc8</strain>
    </source>
</reference>
<keyword evidence="5 9" id="KW-0697">Rotamase</keyword>
<name>A0A399FUN6_UNCN2</name>
<evidence type="ECO:0000259" key="10">
    <source>
        <dbReference type="Pfam" id="PF05697"/>
    </source>
</evidence>
<dbReference type="GO" id="GO:0015031">
    <property type="term" value="P:protein transport"/>
    <property type="evidence" value="ECO:0007669"/>
    <property type="project" value="UniProtKB-UniRule"/>
</dbReference>
<keyword evidence="9" id="KW-0132">Cell division</keyword>
<dbReference type="InterPro" id="IPR008880">
    <property type="entry name" value="Trigger_fac_C"/>
</dbReference>
<dbReference type="PIRSF" id="PIRSF003095">
    <property type="entry name" value="Trigger_factor"/>
    <property type="match status" value="1"/>
</dbReference>
<dbReference type="GO" id="GO:0051083">
    <property type="term" value="P:'de novo' cotranslational protein folding"/>
    <property type="evidence" value="ECO:0007669"/>
    <property type="project" value="TreeGrafter"/>
</dbReference>
<dbReference type="EC" id="5.2.1.8" evidence="3 9"/>
<evidence type="ECO:0000256" key="6">
    <source>
        <dbReference type="ARBA" id="ARBA00023186"/>
    </source>
</evidence>
<keyword evidence="9" id="KW-0131">Cell cycle</keyword>
<evidence type="ECO:0000256" key="7">
    <source>
        <dbReference type="ARBA" id="ARBA00023235"/>
    </source>
</evidence>
<dbReference type="AlphaFoldDB" id="A0A399FUN6"/>
<dbReference type="EMBL" id="NDHY01000008">
    <property type="protein sequence ID" value="RII00065.1"/>
    <property type="molecule type" value="Genomic_DNA"/>
</dbReference>
<dbReference type="GO" id="GO:0043335">
    <property type="term" value="P:protein unfolding"/>
    <property type="evidence" value="ECO:0007669"/>
    <property type="project" value="TreeGrafter"/>
</dbReference>
<feature type="domain" description="Trigger factor C-terminal" evidence="11">
    <location>
        <begin position="260"/>
        <end position="411"/>
    </location>
</feature>
<dbReference type="GO" id="GO:0005737">
    <property type="term" value="C:cytoplasm"/>
    <property type="evidence" value="ECO:0007669"/>
    <property type="project" value="UniProtKB-SubCell"/>
</dbReference>
<evidence type="ECO:0000256" key="5">
    <source>
        <dbReference type="ARBA" id="ARBA00023110"/>
    </source>
</evidence>
<evidence type="ECO:0000313" key="13">
    <source>
        <dbReference type="Proteomes" id="UP000266287"/>
    </source>
</evidence>
<sequence length="446" mass="51455">MDNSTGVKSEVERLPDFQCRLRIEVPPEEVNRCFEGVYRKFLRNAKIPGFRQGKVPLNILKIRFAATIAEEVMKEIVNKHYWEVLREKEITALSNPKIDADNKLPEENKLFFFVATVEALSEIKLPDYRGITLKKEKVEVTEQDIEAALRMKQEEKANFLAVENRPVKEGDWLLVEITSFVNDSPYQQAKEYLFQLGQNRLPKEVEKSLIGRKVGEESKVEIAHKDGGEVAYKVLVRGIKERRLVVVDDNFARDLGGFASLDELRGHLRKELTLQASLIAERKLREMAIDLIAEQTEVELPPRLIEEQINHLLLYARARSDTDEEYKGEEAMRIELRPTAIHQLKRKLVLEEISRREKITITDEEVKKQQQVRVKLGAKEVGEEKEDELKWQLQRQKTIEFIMSHAKIEEKEKSLVLTPEEAKQLDLSERQGANLGAKGIELVGGK</sequence>
<dbReference type="InterPro" id="IPR036611">
    <property type="entry name" value="Trigger_fac_ribosome-bd_sf"/>
</dbReference>
<comment type="catalytic activity">
    <reaction evidence="1 9">
        <text>[protein]-peptidylproline (omega=180) = [protein]-peptidylproline (omega=0)</text>
        <dbReference type="Rhea" id="RHEA:16237"/>
        <dbReference type="Rhea" id="RHEA-COMP:10747"/>
        <dbReference type="Rhea" id="RHEA-COMP:10748"/>
        <dbReference type="ChEBI" id="CHEBI:83833"/>
        <dbReference type="ChEBI" id="CHEBI:83834"/>
        <dbReference type="EC" id="5.2.1.8"/>
    </reaction>
</comment>
<dbReference type="Pfam" id="PF05698">
    <property type="entry name" value="Trigger_C"/>
    <property type="match status" value="1"/>
</dbReference>
<keyword evidence="9" id="KW-0963">Cytoplasm</keyword>
<comment type="caution">
    <text evidence="12">The sequence shown here is derived from an EMBL/GenBank/DDBJ whole genome shotgun (WGS) entry which is preliminary data.</text>
</comment>
<organism evidence="12 13">
    <name type="scientific">candidate division NPL-UPA2 bacterium Unc8</name>
    <dbReference type="NCBI Taxonomy" id="1980939"/>
    <lineage>
        <taxon>Bacteria</taxon>
    </lineage>
</organism>
<dbReference type="InterPro" id="IPR005215">
    <property type="entry name" value="Trig_fac"/>
</dbReference>
<dbReference type="InterPro" id="IPR046357">
    <property type="entry name" value="PPIase_dom_sf"/>
</dbReference>